<dbReference type="AlphaFoldDB" id="A0A3B0RKK4"/>
<gene>
    <name evidence="3" type="ORF">MNBD_ACTINO02-2297</name>
</gene>
<accession>A0A3B0RKK4</accession>
<evidence type="ECO:0000256" key="2">
    <source>
        <dbReference type="ARBA" id="ARBA00023239"/>
    </source>
</evidence>
<organism evidence="3">
    <name type="scientific">hydrothermal vent metagenome</name>
    <dbReference type="NCBI Taxonomy" id="652676"/>
    <lineage>
        <taxon>unclassified sequences</taxon>
        <taxon>metagenomes</taxon>
        <taxon>ecological metagenomes</taxon>
    </lineage>
</organism>
<dbReference type="InterPro" id="IPR029045">
    <property type="entry name" value="ClpP/crotonase-like_dom_sf"/>
</dbReference>
<keyword evidence="1" id="KW-0443">Lipid metabolism</keyword>
<name>A0A3B0RKK4_9ZZZZ</name>
<dbReference type="Gene3D" id="3.90.226.10">
    <property type="entry name" value="2-enoyl-CoA Hydratase, Chain A, domain 1"/>
    <property type="match status" value="1"/>
</dbReference>
<feature type="non-terminal residue" evidence="3">
    <location>
        <position position="186"/>
    </location>
</feature>
<protein>
    <submittedName>
        <fullName evidence="3">Enoyl-CoA hydratase</fullName>
        <ecNumber evidence="3">4.2.1.17</ecNumber>
    </submittedName>
</protein>
<dbReference type="EC" id="4.2.1.17" evidence="3"/>
<evidence type="ECO:0000256" key="1">
    <source>
        <dbReference type="ARBA" id="ARBA00023098"/>
    </source>
</evidence>
<dbReference type="CDD" id="cd06558">
    <property type="entry name" value="crotonase-like"/>
    <property type="match status" value="1"/>
</dbReference>
<keyword evidence="2 3" id="KW-0456">Lyase</keyword>
<reference evidence="3" key="1">
    <citation type="submission" date="2018-06" db="EMBL/GenBank/DDBJ databases">
        <authorList>
            <person name="Zhirakovskaya E."/>
        </authorList>
    </citation>
    <scope>NUCLEOTIDE SEQUENCE</scope>
</reference>
<dbReference type="Pfam" id="PF00378">
    <property type="entry name" value="ECH_1"/>
    <property type="match status" value="1"/>
</dbReference>
<dbReference type="SUPFAM" id="SSF52096">
    <property type="entry name" value="ClpP/crotonase"/>
    <property type="match status" value="1"/>
</dbReference>
<dbReference type="GO" id="GO:0006635">
    <property type="term" value="P:fatty acid beta-oxidation"/>
    <property type="evidence" value="ECO:0007669"/>
    <property type="project" value="TreeGrafter"/>
</dbReference>
<dbReference type="EMBL" id="UOEK01000023">
    <property type="protein sequence ID" value="VAV92272.1"/>
    <property type="molecule type" value="Genomic_DNA"/>
</dbReference>
<sequence length="186" mass="19449">MSDFEFLTIEVDGHLGRLTMDRTPRNALNLGLQRELAAAAAWFDETDVRVVILSGAGESFTVGADLSLLEGLYDDQVRLRLADADAGRVMGDAIASMRALTIAQIHGHCIGGGIVIAAACDLRVAAEGTVFSIPEAAIGIPLAWGGVPRLVREIGPAATKDLILTCRPFGAAEAAALGLVNRVVDS</sequence>
<dbReference type="PANTHER" id="PTHR11941">
    <property type="entry name" value="ENOYL-COA HYDRATASE-RELATED"/>
    <property type="match status" value="1"/>
</dbReference>
<dbReference type="PANTHER" id="PTHR11941:SF169">
    <property type="entry name" value="(7AS)-7A-METHYL-1,5-DIOXO-2,3,5,6,7,7A-HEXAHYDRO-1H-INDENE-CARBOXYL-COA HYDROLASE"/>
    <property type="match status" value="1"/>
</dbReference>
<dbReference type="GO" id="GO:0004300">
    <property type="term" value="F:enoyl-CoA hydratase activity"/>
    <property type="evidence" value="ECO:0007669"/>
    <property type="project" value="UniProtKB-EC"/>
</dbReference>
<dbReference type="InterPro" id="IPR001753">
    <property type="entry name" value="Enoyl-CoA_hydra/iso"/>
</dbReference>
<proteinExistence type="predicted"/>
<evidence type="ECO:0000313" key="3">
    <source>
        <dbReference type="EMBL" id="VAV92272.1"/>
    </source>
</evidence>